<accession>A0AA97FEL8</accession>
<gene>
    <name evidence="1" type="ORF">F1737_07935</name>
</gene>
<evidence type="ECO:0000313" key="2">
    <source>
        <dbReference type="Proteomes" id="UP001301797"/>
    </source>
</evidence>
<reference evidence="1 2" key="1">
    <citation type="submission" date="2019-09" db="EMBL/GenBank/DDBJ databases">
        <title>The complete genome of Methanoplanus sp. FWC-SCC4.</title>
        <authorList>
            <person name="Chen S.-C."/>
            <person name="Zhou Y.-Z."/>
            <person name="Lai M.-C."/>
        </authorList>
    </citation>
    <scope>NUCLEOTIDE SEQUENCE [LARGE SCALE GENOMIC DNA]</scope>
    <source>
        <strain evidence="1 2">FWC-SCC4</strain>
    </source>
</reference>
<dbReference type="Pfam" id="PF08859">
    <property type="entry name" value="DGC"/>
    <property type="match status" value="1"/>
</dbReference>
<dbReference type="KEGG" id="mefw:F1737_07935"/>
<protein>
    <recommendedName>
        <fullName evidence="3">Zinc-binding protein</fullName>
    </recommendedName>
</protein>
<dbReference type="EMBL" id="CP043875">
    <property type="protein sequence ID" value="WOF16628.1"/>
    <property type="molecule type" value="Genomic_DNA"/>
</dbReference>
<keyword evidence="2" id="KW-1185">Reference proteome</keyword>
<dbReference type="AlphaFoldDB" id="A0AA97FEL8"/>
<dbReference type="GeneID" id="85230090"/>
<dbReference type="InterPro" id="IPR014958">
    <property type="entry name" value="DGC"/>
</dbReference>
<name>A0AA97FEL8_9EURY</name>
<dbReference type="Proteomes" id="UP001301797">
    <property type="component" value="Chromosome"/>
</dbReference>
<evidence type="ECO:0000313" key="1">
    <source>
        <dbReference type="EMBL" id="WOF16628.1"/>
    </source>
</evidence>
<dbReference type="RefSeq" id="WP_317136051.1">
    <property type="nucleotide sequence ID" value="NZ_CP043875.1"/>
</dbReference>
<sequence>MTGNYIVTCSGVSSTGKLTTQAVNVFMHRNPGIFDGHFQISKPGITKDKAFLNAGNLLVIDGCSECCALKKLSASGCRDYLHIIATDAGILKRGMEDPNYSEIELLVGEIRNCCRKNL</sequence>
<evidence type="ECO:0008006" key="3">
    <source>
        <dbReference type="Google" id="ProtNLM"/>
    </source>
</evidence>
<organism evidence="1 2">
    <name type="scientific">Methanochimaera problematica</name>
    <dbReference type="NCBI Taxonomy" id="2609417"/>
    <lineage>
        <taxon>Archaea</taxon>
        <taxon>Methanobacteriati</taxon>
        <taxon>Methanobacteriota</taxon>
        <taxon>Stenosarchaea group</taxon>
        <taxon>Methanomicrobia</taxon>
        <taxon>Methanomicrobiales</taxon>
        <taxon>Methanomicrobiaceae</taxon>
        <taxon>Methanochimaera</taxon>
    </lineage>
</organism>
<proteinExistence type="predicted"/>